<name>A0A838BLS2_9HYPH</name>
<evidence type="ECO:0000256" key="5">
    <source>
        <dbReference type="ARBA" id="ARBA00022989"/>
    </source>
</evidence>
<evidence type="ECO:0000256" key="6">
    <source>
        <dbReference type="ARBA" id="ARBA00023136"/>
    </source>
</evidence>
<reference evidence="9 10" key="1">
    <citation type="submission" date="2020-07" db="EMBL/GenBank/DDBJ databases">
        <title>Draft genome and description of Microvirga mediterraneensis Marseille-Q2068 sp. nov.</title>
        <authorList>
            <person name="Boxberger M."/>
        </authorList>
    </citation>
    <scope>NUCLEOTIDE SEQUENCE [LARGE SCALE GENOMIC DNA]</scope>
    <source>
        <strain evidence="9 10">Marseille-Q2068</strain>
    </source>
</reference>
<accession>A0A838BLS2</accession>
<keyword evidence="10" id="KW-1185">Reference proteome</keyword>
<evidence type="ECO:0000259" key="8">
    <source>
        <dbReference type="PROSITE" id="PS50850"/>
    </source>
</evidence>
<dbReference type="PROSITE" id="PS50850">
    <property type="entry name" value="MFS"/>
    <property type="match status" value="1"/>
</dbReference>
<dbReference type="InterPro" id="IPR011701">
    <property type="entry name" value="MFS"/>
</dbReference>
<feature type="transmembrane region" description="Helical" evidence="7">
    <location>
        <begin position="341"/>
        <end position="360"/>
    </location>
</feature>
<feature type="transmembrane region" description="Helical" evidence="7">
    <location>
        <begin position="237"/>
        <end position="255"/>
    </location>
</feature>
<evidence type="ECO:0000256" key="2">
    <source>
        <dbReference type="ARBA" id="ARBA00022448"/>
    </source>
</evidence>
<dbReference type="Gene3D" id="1.20.1720.10">
    <property type="entry name" value="Multidrug resistance protein D"/>
    <property type="match status" value="1"/>
</dbReference>
<dbReference type="EMBL" id="JACDXJ010000001">
    <property type="protein sequence ID" value="MBA1156271.1"/>
    <property type="molecule type" value="Genomic_DNA"/>
</dbReference>
<dbReference type="InterPro" id="IPR020846">
    <property type="entry name" value="MFS_dom"/>
</dbReference>
<dbReference type="FunFam" id="1.20.1720.10:FF:000011">
    <property type="entry name" value="Transporter, major facilitator family"/>
    <property type="match status" value="1"/>
</dbReference>
<evidence type="ECO:0000256" key="7">
    <source>
        <dbReference type="SAM" id="Phobius"/>
    </source>
</evidence>
<evidence type="ECO:0000313" key="10">
    <source>
        <dbReference type="Proteomes" id="UP000572984"/>
    </source>
</evidence>
<keyword evidence="6 7" id="KW-0472">Membrane</keyword>
<keyword evidence="3" id="KW-1003">Cell membrane</keyword>
<feature type="transmembrane region" description="Helical" evidence="7">
    <location>
        <begin position="24"/>
        <end position="48"/>
    </location>
</feature>
<evidence type="ECO:0000313" key="9">
    <source>
        <dbReference type="EMBL" id="MBA1156271.1"/>
    </source>
</evidence>
<dbReference type="Pfam" id="PF07690">
    <property type="entry name" value="MFS_1"/>
    <property type="match status" value="1"/>
</dbReference>
<dbReference type="GO" id="GO:0022857">
    <property type="term" value="F:transmembrane transporter activity"/>
    <property type="evidence" value="ECO:0007669"/>
    <property type="project" value="InterPro"/>
</dbReference>
<dbReference type="AlphaFoldDB" id="A0A838BLS2"/>
<dbReference type="InterPro" id="IPR036259">
    <property type="entry name" value="MFS_trans_sf"/>
</dbReference>
<dbReference type="PANTHER" id="PTHR42718">
    <property type="entry name" value="MAJOR FACILITATOR SUPERFAMILY MULTIDRUG TRANSPORTER MFSC"/>
    <property type="match status" value="1"/>
</dbReference>
<evidence type="ECO:0000256" key="3">
    <source>
        <dbReference type="ARBA" id="ARBA00022475"/>
    </source>
</evidence>
<dbReference type="CDD" id="cd17321">
    <property type="entry name" value="MFS_MMR_MDR_like"/>
    <property type="match status" value="1"/>
</dbReference>
<dbReference type="Gene3D" id="1.20.1250.20">
    <property type="entry name" value="MFS general substrate transporter like domains"/>
    <property type="match status" value="1"/>
</dbReference>
<evidence type="ECO:0000256" key="4">
    <source>
        <dbReference type="ARBA" id="ARBA00022692"/>
    </source>
</evidence>
<feature type="transmembrane region" description="Helical" evidence="7">
    <location>
        <begin position="92"/>
        <end position="115"/>
    </location>
</feature>
<dbReference type="GO" id="GO:0005886">
    <property type="term" value="C:plasma membrane"/>
    <property type="evidence" value="ECO:0007669"/>
    <property type="project" value="UniProtKB-SubCell"/>
</dbReference>
<feature type="transmembrane region" description="Helical" evidence="7">
    <location>
        <begin position="313"/>
        <end position="334"/>
    </location>
</feature>
<proteinExistence type="predicted"/>
<dbReference type="RefSeq" id="WP_181051846.1">
    <property type="nucleotide sequence ID" value="NZ_JACDXJ010000001.1"/>
</dbReference>
<dbReference type="SUPFAM" id="SSF103473">
    <property type="entry name" value="MFS general substrate transporter"/>
    <property type="match status" value="1"/>
</dbReference>
<comment type="caution">
    <text evidence="9">The sequence shown here is derived from an EMBL/GenBank/DDBJ whole genome shotgun (WGS) entry which is preliminary data.</text>
</comment>
<keyword evidence="2" id="KW-0813">Transport</keyword>
<dbReference type="PANTHER" id="PTHR42718:SF46">
    <property type="entry name" value="BLR6921 PROTEIN"/>
    <property type="match status" value="1"/>
</dbReference>
<evidence type="ECO:0000256" key="1">
    <source>
        <dbReference type="ARBA" id="ARBA00004651"/>
    </source>
</evidence>
<feature type="transmembrane region" description="Helical" evidence="7">
    <location>
        <begin position="436"/>
        <end position="457"/>
    </location>
</feature>
<feature type="transmembrane region" description="Helical" evidence="7">
    <location>
        <begin position="121"/>
        <end position="142"/>
    </location>
</feature>
<keyword evidence="5 7" id="KW-1133">Transmembrane helix</keyword>
<feature type="domain" description="Major facilitator superfamily (MFS) profile" evidence="8">
    <location>
        <begin position="26"/>
        <end position="460"/>
    </location>
</feature>
<feature type="transmembrane region" description="Helical" evidence="7">
    <location>
        <begin position="180"/>
        <end position="200"/>
    </location>
</feature>
<feature type="transmembrane region" description="Helical" evidence="7">
    <location>
        <begin position="275"/>
        <end position="301"/>
    </location>
</feature>
<feature type="transmembrane region" description="Helical" evidence="7">
    <location>
        <begin position="154"/>
        <end position="174"/>
    </location>
</feature>
<sequence length="465" mass="47946">MDTTPTRTSLAAGSTDGLPNPERLLAFLAIAVALTMAVLDSAIVNVALPVMARELQVDPATTVWAVNAYQLAITVSLLPLASLGDSLGYRRIYWAGLLVFTVSSLGCALAGSFPMLIAARVFQGFGAAGIMSVNIALVRFIYPAKLLGRGVGNTALVVAISSAAGPTVAAAILSVASWSWLFLINVPLGIFALIVAARTLPDTPRSARRLDGWSVGLNALTFGLLITGIDALSTGSLTYPLFAIAGAVVAGFVFVRYQLSLAMPLLPLDLLRLPVFALSMMTSICSFSTQALATLALPFYFHDELGRSVAETGMLMTPWPLAIAVAAPIAGRLADRFSPGLLGGLGLATLSAGLALVAMLPDNPSTADIVWRLTICGLGFGLFQSPNNKAIITSAPPERSGGASGMQSSARLVGQSLGAALAAVLFGLVPGSPTSIILWLGAALSLIGCVTSSLRILRGGRPSGR</sequence>
<feature type="transmembrane region" description="Helical" evidence="7">
    <location>
        <begin position="212"/>
        <end position="231"/>
    </location>
</feature>
<dbReference type="PRINTS" id="PR01036">
    <property type="entry name" value="TCRTETB"/>
</dbReference>
<dbReference type="Proteomes" id="UP000572984">
    <property type="component" value="Unassembled WGS sequence"/>
</dbReference>
<keyword evidence="4 7" id="KW-0812">Transmembrane</keyword>
<organism evidence="9 10">
    <name type="scientific">Microvirga mediterraneensis</name>
    <dbReference type="NCBI Taxonomy" id="2754695"/>
    <lineage>
        <taxon>Bacteria</taxon>
        <taxon>Pseudomonadati</taxon>
        <taxon>Pseudomonadota</taxon>
        <taxon>Alphaproteobacteria</taxon>
        <taxon>Hyphomicrobiales</taxon>
        <taxon>Methylobacteriaceae</taxon>
        <taxon>Microvirga</taxon>
    </lineage>
</organism>
<comment type="subcellular location">
    <subcellularLocation>
        <location evidence="1">Cell membrane</location>
        <topology evidence="1">Multi-pass membrane protein</topology>
    </subcellularLocation>
</comment>
<gene>
    <name evidence="9" type="ORF">H0S73_09045</name>
</gene>
<feature type="transmembrane region" description="Helical" evidence="7">
    <location>
        <begin position="60"/>
        <end position="80"/>
    </location>
</feature>
<protein>
    <submittedName>
        <fullName evidence="9">MFS transporter</fullName>
    </submittedName>
</protein>